<dbReference type="GeneID" id="113174766"/>
<evidence type="ECO:0000256" key="3">
    <source>
        <dbReference type="ARBA" id="ARBA00022771"/>
    </source>
</evidence>
<keyword evidence="11" id="KW-1185">Reference proteome</keyword>
<dbReference type="GO" id="GO:0008270">
    <property type="term" value="F:zinc ion binding"/>
    <property type="evidence" value="ECO:0007669"/>
    <property type="project" value="UniProtKB-KW"/>
</dbReference>
<keyword evidence="1" id="KW-0597">Phosphoprotein</keyword>
<reference evidence="10" key="1">
    <citation type="submission" date="2021-04" db="EMBL/GenBank/DDBJ databases">
        <authorList>
            <consortium name="Wellcome Sanger Institute Data Sharing"/>
        </authorList>
    </citation>
    <scope>NUCLEOTIDE SEQUENCE [LARGE SCALE GENOMIC DNA]</scope>
</reference>
<dbReference type="PROSITE" id="PS51039">
    <property type="entry name" value="ZF_AN1"/>
    <property type="match status" value="1"/>
</dbReference>
<dbReference type="SUPFAM" id="SSF118310">
    <property type="entry name" value="AN1-like Zinc finger"/>
    <property type="match status" value="1"/>
</dbReference>
<keyword evidence="2" id="KW-0479">Metal-binding</keyword>
<dbReference type="Pfam" id="PF01754">
    <property type="entry name" value="zf-A20"/>
    <property type="match status" value="1"/>
</dbReference>
<dbReference type="SUPFAM" id="SSF57716">
    <property type="entry name" value="Glucocorticoid receptor-like (DNA-binding domain)"/>
    <property type="match status" value="1"/>
</dbReference>
<dbReference type="FunFam" id="4.10.1110.10:FF:000001">
    <property type="entry name" value="Zinc finger AN1-type containing 6"/>
    <property type="match status" value="1"/>
</dbReference>
<gene>
    <name evidence="10" type="primary">ZFAND6</name>
</gene>
<dbReference type="GeneTree" id="ENSGT00940000164966"/>
<dbReference type="RefSeq" id="XP_026234678.1">
    <property type="nucleotide sequence ID" value="XM_026378893.1"/>
</dbReference>
<dbReference type="SMART" id="SM00154">
    <property type="entry name" value="ZnF_AN1"/>
    <property type="match status" value="1"/>
</dbReference>
<evidence type="ECO:0000313" key="11">
    <source>
        <dbReference type="Proteomes" id="UP000265040"/>
    </source>
</evidence>
<dbReference type="Gene3D" id="4.10.1110.10">
    <property type="entry name" value="AN1-like Zinc finger"/>
    <property type="match status" value="1"/>
</dbReference>
<protein>
    <recommendedName>
        <fullName evidence="12">Zinc finger, AN1-type domain 6</fullName>
    </recommendedName>
</protein>
<feature type="compositionally biased region" description="Polar residues" evidence="7">
    <location>
        <begin position="101"/>
        <end position="116"/>
    </location>
</feature>
<organism evidence="10 11">
    <name type="scientific">Anabas testudineus</name>
    <name type="common">Climbing perch</name>
    <name type="synonym">Anthias testudineus</name>
    <dbReference type="NCBI Taxonomy" id="64144"/>
    <lineage>
        <taxon>Eukaryota</taxon>
        <taxon>Metazoa</taxon>
        <taxon>Chordata</taxon>
        <taxon>Craniata</taxon>
        <taxon>Vertebrata</taxon>
        <taxon>Euteleostomi</taxon>
        <taxon>Actinopterygii</taxon>
        <taxon>Neopterygii</taxon>
        <taxon>Teleostei</taxon>
        <taxon>Neoteleostei</taxon>
        <taxon>Acanthomorphata</taxon>
        <taxon>Anabantaria</taxon>
        <taxon>Anabantiformes</taxon>
        <taxon>Anabantoidei</taxon>
        <taxon>Anabantidae</taxon>
        <taxon>Anabas</taxon>
    </lineage>
</organism>
<keyword evidence="3 6" id="KW-0863">Zinc-finger</keyword>
<dbReference type="PANTHER" id="PTHR10634:SF149">
    <property type="entry name" value="AN1-TYPE DOMAIN-CONTAINING PROTEIN-RELATED"/>
    <property type="match status" value="1"/>
</dbReference>
<feature type="region of interest" description="Disordered" evidence="7">
    <location>
        <begin position="87"/>
        <end position="116"/>
    </location>
</feature>
<dbReference type="OrthoDB" id="428577at2759"/>
<dbReference type="Gene3D" id="1.20.5.4770">
    <property type="match status" value="1"/>
</dbReference>
<feature type="domain" description="A20-type" evidence="8">
    <location>
        <begin position="8"/>
        <end position="42"/>
    </location>
</feature>
<dbReference type="FunCoup" id="A0A7N6BZZ9">
    <property type="interactions" value="67"/>
</dbReference>
<dbReference type="InterPro" id="IPR000058">
    <property type="entry name" value="Znf_AN1"/>
</dbReference>
<evidence type="ECO:0000256" key="4">
    <source>
        <dbReference type="ARBA" id="ARBA00022833"/>
    </source>
</evidence>
<dbReference type="FunFam" id="1.20.5.4770:FF:000001">
    <property type="entry name" value="Zinc finger AN1-type containing 6"/>
    <property type="match status" value="1"/>
</dbReference>
<accession>A0A7N6BZZ9</accession>
<proteinExistence type="predicted"/>
<evidence type="ECO:0000256" key="5">
    <source>
        <dbReference type="ARBA" id="ARBA00022990"/>
    </source>
</evidence>
<dbReference type="InterPro" id="IPR035896">
    <property type="entry name" value="AN1-like_Znf"/>
</dbReference>
<dbReference type="InParanoid" id="A0A7N6BZZ9"/>
<reference evidence="10" key="2">
    <citation type="submission" date="2025-08" db="UniProtKB">
        <authorList>
            <consortium name="Ensembl"/>
        </authorList>
    </citation>
    <scope>IDENTIFICATION</scope>
</reference>
<dbReference type="InterPro" id="IPR002653">
    <property type="entry name" value="Znf_A20"/>
</dbReference>
<dbReference type="Pfam" id="PF01428">
    <property type="entry name" value="zf-AN1"/>
    <property type="match status" value="1"/>
</dbReference>
<dbReference type="AlphaFoldDB" id="A0A7N6BZZ9"/>
<sequence length="260" mass="27635">MAQKTNQSQAPLLCSTGCGFYGNPRNNSMCSVCYKDFLQRQNSNGCISQAGSSADSSIGGSLLAPCSNSATVTSPAATGAESGHCSGLTSASVTSTEESTPGTKTNQTGDGLQSSCMPDRVAAVGSEQEGQCSAGSSGTVSSTQKAVLMNSTAAKKCSHKSRKRKLEEPYENIDFKTASEASVYTSAETEVVRPKAKKKRCFMCCKKVGLTGFDCRCGNMFCSIHRYTDIHKCTFDYKADAIEKIRKENPVIVGEKIQRI</sequence>
<dbReference type="SMART" id="SM00259">
    <property type="entry name" value="ZnF_A20"/>
    <property type="match status" value="1"/>
</dbReference>
<reference evidence="10" key="3">
    <citation type="submission" date="2025-09" db="UniProtKB">
        <authorList>
            <consortium name="Ensembl"/>
        </authorList>
    </citation>
    <scope>IDENTIFICATION</scope>
</reference>
<keyword evidence="5" id="KW-0007">Acetylation</keyword>
<feature type="domain" description="AN1-type" evidence="9">
    <location>
        <begin position="195"/>
        <end position="241"/>
    </location>
</feature>
<evidence type="ECO:0000256" key="2">
    <source>
        <dbReference type="ARBA" id="ARBA00022723"/>
    </source>
</evidence>
<dbReference type="GO" id="GO:0003677">
    <property type="term" value="F:DNA binding"/>
    <property type="evidence" value="ECO:0007669"/>
    <property type="project" value="InterPro"/>
</dbReference>
<dbReference type="Proteomes" id="UP000265040">
    <property type="component" value="Chromosome 3"/>
</dbReference>
<evidence type="ECO:0000256" key="6">
    <source>
        <dbReference type="PROSITE-ProRule" id="PRU00449"/>
    </source>
</evidence>
<dbReference type="InterPro" id="IPR050652">
    <property type="entry name" value="AN1_A20_ZnFinger"/>
</dbReference>
<keyword evidence="4" id="KW-0862">Zinc</keyword>
<evidence type="ECO:0000259" key="9">
    <source>
        <dbReference type="PROSITE" id="PS51039"/>
    </source>
</evidence>
<evidence type="ECO:0000313" key="10">
    <source>
        <dbReference type="Ensembl" id="ENSATEP00000069671.1"/>
    </source>
</evidence>
<dbReference type="Ensembl" id="ENSATET00000065590.2">
    <property type="protein sequence ID" value="ENSATEP00000069671.1"/>
    <property type="gene ID" value="ENSATEG00000027617.2"/>
</dbReference>
<dbReference type="PANTHER" id="PTHR10634">
    <property type="entry name" value="AN1-TYPE ZINC FINGER PROTEIN"/>
    <property type="match status" value="1"/>
</dbReference>
<evidence type="ECO:0000256" key="1">
    <source>
        <dbReference type="ARBA" id="ARBA00022553"/>
    </source>
</evidence>
<evidence type="ECO:0008006" key="12">
    <source>
        <dbReference type="Google" id="ProtNLM"/>
    </source>
</evidence>
<evidence type="ECO:0000259" key="8">
    <source>
        <dbReference type="PROSITE" id="PS51036"/>
    </source>
</evidence>
<dbReference type="RefSeq" id="XP_026234677.1">
    <property type="nucleotide sequence ID" value="XM_026378892.1"/>
</dbReference>
<name>A0A7N6BZZ9_ANATE</name>
<dbReference type="PROSITE" id="PS51036">
    <property type="entry name" value="ZF_A20"/>
    <property type="match status" value="1"/>
</dbReference>
<evidence type="ECO:0000256" key="7">
    <source>
        <dbReference type="SAM" id="MobiDB-lite"/>
    </source>
</evidence>
<feature type="compositionally biased region" description="Low complexity" evidence="7">
    <location>
        <begin position="89"/>
        <end position="100"/>
    </location>
</feature>